<evidence type="ECO:0000313" key="1">
    <source>
        <dbReference type="EMBL" id="RMX50316.1"/>
    </source>
</evidence>
<dbReference type="Proteomes" id="UP000275408">
    <property type="component" value="Unassembled WGS sequence"/>
</dbReference>
<evidence type="ECO:0000313" key="2">
    <source>
        <dbReference type="Proteomes" id="UP000275408"/>
    </source>
</evidence>
<name>A0A3M6U9P9_POCDA</name>
<gene>
    <name evidence="1" type="ORF">pdam_00006919</name>
</gene>
<dbReference type="AlphaFoldDB" id="A0A3M6U9P9"/>
<reference evidence="1 2" key="1">
    <citation type="journal article" date="2018" name="Sci. Rep.">
        <title>Comparative analysis of the Pocillopora damicornis genome highlights role of immune system in coral evolution.</title>
        <authorList>
            <person name="Cunning R."/>
            <person name="Bay R.A."/>
            <person name="Gillette P."/>
            <person name="Baker A.C."/>
            <person name="Traylor-Knowles N."/>
        </authorList>
    </citation>
    <scope>NUCLEOTIDE SEQUENCE [LARGE SCALE GENOMIC DNA]</scope>
    <source>
        <strain evidence="1">RSMAS</strain>
        <tissue evidence="1">Whole animal</tissue>
    </source>
</reference>
<accession>A0A3M6U9P9</accession>
<dbReference type="EMBL" id="RCHS01001985">
    <property type="protein sequence ID" value="RMX50316.1"/>
    <property type="molecule type" value="Genomic_DNA"/>
</dbReference>
<protein>
    <recommendedName>
        <fullName evidence="3">Apple domain-containing protein</fullName>
    </recommendedName>
</protein>
<dbReference type="STRING" id="46731.A0A3M6U9P9"/>
<sequence>MPRVSVVVSGDFCCFKTVFGDQCRILAFPSTLFFVGERLINHTIANISVIDRELCEYHCYLLHNCVSVNFYFGQNGGEAHNCELNNSTSKEHEKDLVKAASYVYHGTNVRAIVNVNSLAFSIGLELKAYFFIIGLCPNHVLFLPSAIKDGAI</sequence>
<dbReference type="OrthoDB" id="10347268at2759"/>
<comment type="caution">
    <text evidence="1">The sequence shown here is derived from an EMBL/GenBank/DDBJ whole genome shotgun (WGS) entry which is preliminary data.</text>
</comment>
<organism evidence="1 2">
    <name type="scientific">Pocillopora damicornis</name>
    <name type="common">Cauliflower coral</name>
    <name type="synonym">Millepora damicornis</name>
    <dbReference type="NCBI Taxonomy" id="46731"/>
    <lineage>
        <taxon>Eukaryota</taxon>
        <taxon>Metazoa</taxon>
        <taxon>Cnidaria</taxon>
        <taxon>Anthozoa</taxon>
        <taxon>Hexacorallia</taxon>
        <taxon>Scleractinia</taxon>
        <taxon>Astrocoeniina</taxon>
        <taxon>Pocilloporidae</taxon>
        <taxon>Pocillopora</taxon>
    </lineage>
</organism>
<proteinExistence type="predicted"/>
<keyword evidence="2" id="KW-1185">Reference proteome</keyword>
<evidence type="ECO:0008006" key="3">
    <source>
        <dbReference type="Google" id="ProtNLM"/>
    </source>
</evidence>